<sequence>MFTKSAIELVKEIRQTDSIPHYNDTNIKLAINEINVLYEELLQVLMANGNEKSQPYYLSNSMTYFSVIYRDKRCVLAYLNERLKRIKEYRWSSGNGLLPDQLKEKLSQDEIQFFSDYDKNLTDYNIKVGLDLTVDPQPPKDLYVEVRVIKELGQVVLNSGATVTLNLNTTHFLKRSDVSNLISQGSLEHIV</sequence>
<dbReference type="PANTHER" id="PTHR12914">
    <property type="entry name" value="PARTNER OF SLD5"/>
    <property type="match status" value="1"/>
</dbReference>
<dbReference type="GO" id="GO:1902983">
    <property type="term" value="P:DNA strand elongation involved in mitotic DNA replication"/>
    <property type="evidence" value="ECO:0000318"/>
    <property type="project" value="GO_Central"/>
</dbReference>
<evidence type="ECO:0000256" key="5">
    <source>
        <dbReference type="RuleBase" id="RU368085"/>
    </source>
</evidence>
<evidence type="ECO:0000259" key="7">
    <source>
        <dbReference type="Pfam" id="PF24997"/>
    </source>
</evidence>
<dbReference type="Gene3D" id="1.20.58.1030">
    <property type="match status" value="1"/>
</dbReference>
<proteinExistence type="inferred from homology"/>
<accession>F1A1W9</accession>
<dbReference type="InterPro" id="IPR036224">
    <property type="entry name" value="GINS_bundle-like_dom_sf"/>
</dbReference>
<dbReference type="PANTHER" id="PTHR12914:SF2">
    <property type="entry name" value="DNA REPLICATION COMPLEX GINS PROTEIN PSF1"/>
    <property type="match status" value="1"/>
</dbReference>
<comment type="function">
    <text evidence="5">Required for correct functioning of the GINS complex, a complex that plays an essential role in the initiation of DNA replication, and progression of DNA replication forks. GINS complex seems to bind preferentially to single-stranded DNA.</text>
</comment>
<reference evidence="9" key="1">
    <citation type="journal article" date="2011" name="Genome Biol.">
        <title>Comparative genomics of the social amoebae Dictyostelium discoideum and Dictyostelium purpureum.</title>
        <authorList>
            <consortium name="US DOE Joint Genome Institute (JGI-PGF)"/>
            <person name="Sucgang R."/>
            <person name="Kuo A."/>
            <person name="Tian X."/>
            <person name="Salerno W."/>
            <person name="Parikh A."/>
            <person name="Feasley C.L."/>
            <person name="Dalin E."/>
            <person name="Tu H."/>
            <person name="Huang E."/>
            <person name="Barry K."/>
            <person name="Lindquist E."/>
            <person name="Shapiro H."/>
            <person name="Bruce D."/>
            <person name="Schmutz J."/>
            <person name="Salamov A."/>
            <person name="Fey P."/>
            <person name="Gaudet P."/>
            <person name="Anjard C."/>
            <person name="Babu M.M."/>
            <person name="Basu S."/>
            <person name="Bushmanova Y."/>
            <person name="van der Wel H."/>
            <person name="Katoh-Kurasawa M."/>
            <person name="Dinh C."/>
            <person name="Coutinho P.M."/>
            <person name="Saito T."/>
            <person name="Elias M."/>
            <person name="Schaap P."/>
            <person name="Kay R.R."/>
            <person name="Henrissat B."/>
            <person name="Eichinger L."/>
            <person name="Rivero F."/>
            <person name="Putnam N.H."/>
            <person name="West C.M."/>
            <person name="Loomis W.F."/>
            <person name="Chisholm R.L."/>
            <person name="Shaulsky G."/>
            <person name="Strassmann J.E."/>
            <person name="Queller D.C."/>
            <person name="Kuspa A."/>
            <person name="Grigoriev I.V."/>
        </authorList>
    </citation>
    <scope>NUCLEOTIDE SEQUENCE [LARGE SCALE GENOMIC DNA]</scope>
    <source>
        <strain evidence="9">QSDP1</strain>
    </source>
</reference>
<comment type="subunit">
    <text evidence="5">Component of the GINS complex.</text>
</comment>
<organism evidence="8 9">
    <name type="scientific">Dictyostelium purpureum</name>
    <name type="common">Slime mold</name>
    <dbReference type="NCBI Taxonomy" id="5786"/>
    <lineage>
        <taxon>Eukaryota</taxon>
        <taxon>Amoebozoa</taxon>
        <taxon>Evosea</taxon>
        <taxon>Eumycetozoa</taxon>
        <taxon>Dictyostelia</taxon>
        <taxon>Dictyosteliales</taxon>
        <taxon>Dictyosteliaceae</taxon>
        <taxon>Dictyostelium</taxon>
    </lineage>
</organism>
<evidence type="ECO:0000313" key="8">
    <source>
        <dbReference type="EMBL" id="EGC29815.1"/>
    </source>
</evidence>
<protein>
    <recommendedName>
        <fullName evidence="5">DNA replication complex GINS protein PSF1</fullName>
    </recommendedName>
</protein>
<evidence type="ECO:0000256" key="4">
    <source>
        <dbReference type="ARBA" id="ARBA00023242"/>
    </source>
</evidence>
<dbReference type="Proteomes" id="UP000001064">
    <property type="component" value="Unassembled WGS sequence"/>
</dbReference>
<evidence type="ECO:0000256" key="2">
    <source>
        <dbReference type="ARBA" id="ARBA00006677"/>
    </source>
</evidence>
<dbReference type="GO" id="GO:0000811">
    <property type="term" value="C:GINS complex"/>
    <property type="evidence" value="ECO:0000318"/>
    <property type="project" value="GO_Central"/>
</dbReference>
<dbReference type="GeneID" id="10504977"/>
<dbReference type="eggNOG" id="KOG3303">
    <property type="taxonomic scope" value="Eukaryota"/>
</dbReference>
<dbReference type="InParanoid" id="F1A1W9"/>
<dbReference type="Pfam" id="PF24997">
    <property type="entry name" value="PSF1_C"/>
    <property type="match status" value="1"/>
</dbReference>
<keyword evidence="4 5" id="KW-0539">Nucleus</keyword>
<dbReference type="OrthoDB" id="10252587at2759"/>
<dbReference type="CDD" id="cd11710">
    <property type="entry name" value="GINS_A_psf1"/>
    <property type="match status" value="1"/>
</dbReference>
<dbReference type="EMBL" id="GL871389">
    <property type="protein sequence ID" value="EGC29815.1"/>
    <property type="molecule type" value="Genomic_DNA"/>
</dbReference>
<dbReference type="SUPFAM" id="SSF158573">
    <property type="entry name" value="GINS helical bundle-like"/>
    <property type="match status" value="1"/>
</dbReference>
<dbReference type="RefSeq" id="XP_003293663.1">
    <property type="nucleotide sequence ID" value="XM_003293615.1"/>
</dbReference>
<comment type="subcellular location">
    <subcellularLocation>
        <location evidence="1 5">Nucleus</location>
    </subcellularLocation>
</comment>
<comment type="similarity">
    <text evidence="2 5">Belongs to the GINS1/PSF1 family.</text>
</comment>
<dbReference type="KEGG" id="dpp:DICPUDRAFT_84206"/>
<evidence type="ECO:0000313" key="9">
    <source>
        <dbReference type="Proteomes" id="UP000001064"/>
    </source>
</evidence>
<dbReference type="OMA" id="MFCEKAT"/>
<keyword evidence="9" id="KW-1185">Reference proteome</keyword>
<dbReference type="AlphaFoldDB" id="F1A1W9"/>
<dbReference type="InterPro" id="IPR005339">
    <property type="entry name" value="GINS_Psf1"/>
</dbReference>
<dbReference type="InterPro" id="IPR021151">
    <property type="entry name" value="GINS_A"/>
</dbReference>
<dbReference type="Pfam" id="PF05916">
    <property type="entry name" value="Sld5"/>
    <property type="match status" value="1"/>
</dbReference>
<keyword evidence="3 5" id="KW-0235">DNA replication</keyword>
<feature type="domain" description="GINS subunit" evidence="6">
    <location>
        <begin position="37"/>
        <end position="125"/>
    </location>
</feature>
<evidence type="ECO:0000259" key="6">
    <source>
        <dbReference type="Pfam" id="PF05916"/>
    </source>
</evidence>
<dbReference type="FunCoup" id="F1A1W9">
    <property type="interactions" value="280"/>
</dbReference>
<evidence type="ECO:0000256" key="3">
    <source>
        <dbReference type="ARBA" id="ARBA00022705"/>
    </source>
</evidence>
<gene>
    <name evidence="8" type="ORF">DICPUDRAFT_84206</name>
</gene>
<dbReference type="CDD" id="cd21696">
    <property type="entry name" value="GINS_B_Psf1"/>
    <property type="match status" value="1"/>
</dbReference>
<dbReference type="STRING" id="5786.F1A1W9"/>
<dbReference type="InterPro" id="IPR056783">
    <property type="entry name" value="PSF1_C"/>
</dbReference>
<feature type="domain" description="DNA replication complex GINS protein PSF1 C-terminal" evidence="7">
    <location>
        <begin position="140"/>
        <end position="190"/>
    </location>
</feature>
<evidence type="ECO:0000256" key="1">
    <source>
        <dbReference type="ARBA" id="ARBA00004123"/>
    </source>
</evidence>
<name>F1A1W9_DICPU</name>
<dbReference type="VEuPathDB" id="AmoebaDB:DICPUDRAFT_84206"/>